<keyword evidence="9" id="KW-1185">Reference proteome</keyword>
<dbReference type="PANTHER" id="PTHR30349:SF64">
    <property type="entry name" value="PROPHAGE INTEGRASE INTD-RELATED"/>
    <property type="match status" value="1"/>
</dbReference>
<dbReference type="GO" id="GO:0003677">
    <property type="term" value="F:DNA binding"/>
    <property type="evidence" value="ECO:0007669"/>
    <property type="project" value="UniProtKB-UniRule"/>
</dbReference>
<sequence>MPAPGGGFQARGQVRRRDGSRVRVSRTRASRAAAGIAWRQAAVEEAARTRYGDTAGGDAAGLTDASTVVELVGAWLDSREGDLSPASRRIYRAALDHQIAPYLGDLVLREVGPRAVQAAADRMTPQSWRRARVVLRGAWQWGLRMEVVAHDPITPTTPPRVPARDPQALTPGEVRDTIAAVAARTNDPDIPGPRPRHPWLGALCVVLLGTGLRVSEATAMRWGDLDLDDDAAPSLLVRPVKTRHGTLARRRRVVLPRYAAATLREWRPAGADPAAPVWATSAGTAVAPGAVHRAMRAVAAYAAQRGLPYPDPAPTPHAFRRTVATAVAGDDLRAAAAQLGHAKISTTEAHYAERLVEVDVAAALDEYFAT</sequence>
<evidence type="ECO:0000256" key="1">
    <source>
        <dbReference type="ARBA" id="ARBA00008857"/>
    </source>
</evidence>
<dbReference type="PANTHER" id="PTHR30349">
    <property type="entry name" value="PHAGE INTEGRASE-RELATED"/>
    <property type="match status" value="1"/>
</dbReference>
<organism evidence="8 9">
    <name type="scientific">Corynebacterium sphenisci DSM 44792</name>
    <dbReference type="NCBI Taxonomy" id="1437874"/>
    <lineage>
        <taxon>Bacteria</taxon>
        <taxon>Bacillati</taxon>
        <taxon>Actinomycetota</taxon>
        <taxon>Actinomycetes</taxon>
        <taxon>Mycobacteriales</taxon>
        <taxon>Corynebacteriaceae</taxon>
        <taxon>Corynebacterium</taxon>
    </lineage>
</organism>
<evidence type="ECO:0000313" key="9">
    <source>
        <dbReference type="Proteomes" id="UP000185469"/>
    </source>
</evidence>
<feature type="domain" description="Tyr recombinase" evidence="6">
    <location>
        <begin position="164"/>
        <end position="365"/>
    </location>
</feature>
<dbReference type="InterPro" id="IPR002104">
    <property type="entry name" value="Integrase_catalytic"/>
</dbReference>
<dbReference type="Proteomes" id="UP000185469">
    <property type="component" value="Chromosome"/>
</dbReference>
<dbReference type="Gene3D" id="1.10.443.10">
    <property type="entry name" value="Intergrase catalytic core"/>
    <property type="match status" value="1"/>
</dbReference>
<name>A0A1L7CZU4_9CORY</name>
<dbReference type="InterPro" id="IPR011010">
    <property type="entry name" value="DNA_brk_join_enz"/>
</dbReference>
<dbReference type="KEGG" id="csph:CSPHI_10400"/>
<dbReference type="InterPro" id="IPR050090">
    <property type="entry name" value="Tyrosine_recombinase_XerCD"/>
</dbReference>
<dbReference type="PROSITE" id="PS51898">
    <property type="entry name" value="TYR_RECOMBINASE"/>
    <property type="match status" value="1"/>
</dbReference>
<evidence type="ECO:0000256" key="4">
    <source>
        <dbReference type="PROSITE-ProRule" id="PRU01248"/>
    </source>
</evidence>
<feature type="domain" description="Core-binding (CB)" evidence="7">
    <location>
        <begin position="66"/>
        <end position="143"/>
    </location>
</feature>
<evidence type="ECO:0000259" key="7">
    <source>
        <dbReference type="PROSITE" id="PS51900"/>
    </source>
</evidence>
<dbReference type="GO" id="GO:0015074">
    <property type="term" value="P:DNA integration"/>
    <property type="evidence" value="ECO:0007669"/>
    <property type="project" value="UniProtKB-KW"/>
</dbReference>
<dbReference type="GO" id="GO:0006310">
    <property type="term" value="P:DNA recombination"/>
    <property type="evidence" value="ECO:0007669"/>
    <property type="project" value="UniProtKB-KW"/>
</dbReference>
<dbReference type="EMBL" id="CP009248">
    <property type="protein sequence ID" value="APT91340.1"/>
    <property type="molecule type" value="Genomic_DNA"/>
</dbReference>
<dbReference type="STRING" id="1437874.CSPHI_10400"/>
<reference evidence="8 9" key="1">
    <citation type="submission" date="2014-08" db="EMBL/GenBank/DDBJ databases">
        <title>Complete genome sequence of Corynebacterium sphenisci CECT 5990(T) (=DSM 44792(T)), isolated from healthy wild penguins.</title>
        <authorList>
            <person name="Ruckert C."/>
            <person name="Albersmeier A."/>
            <person name="Winkler A."/>
            <person name="Kalinowski J."/>
        </authorList>
    </citation>
    <scope>NUCLEOTIDE SEQUENCE [LARGE SCALE GENOMIC DNA]</scope>
    <source>
        <strain evidence="8 9">DSM 44792</strain>
    </source>
</reference>
<dbReference type="Pfam" id="PF00589">
    <property type="entry name" value="Phage_integrase"/>
    <property type="match status" value="1"/>
</dbReference>
<dbReference type="AlphaFoldDB" id="A0A1L7CZU4"/>
<dbReference type="PROSITE" id="PS51900">
    <property type="entry name" value="CB"/>
    <property type="match status" value="1"/>
</dbReference>
<evidence type="ECO:0000259" key="6">
    <source>
        <dbReference type="PROSITE" id="PS51898"/>
    </source>
</evidence>
<dbReference type="InterPro" id="IPR044068">
    <property type="entry name" value="CB"/>
</dbReference>
<gene>
    <name evidence="8" type="ORF">CSPHI_10400</name>
</gene>
<keyword evidence="2 4" id="KW-0238">DNA-binding</keyword>
<feature type="region of interest" description="Disordered" evidence="5">
    <location>
        <begin position="1"/>
        <end position="26"/>
    </location>
</feature>
<evidence type="ECO:0008006" key="10">
    <source>
        <dbReference type="Google" id="ProtNLM"/>
    </source>
</evidence>
<evidence type="ECO:0000256" key="2">
    <source>
        <dbReference type="ARBA" id="ARBA00023125"/>
    </source>
</evidence>
<comment type="similarity">
    <text evidence="1">Belongs to the 'phage' integrase family.</text>
</comment>
<dbReference type="InterPro" id="IPR010998">
    <property type="entry name" value="Integrase_recombinase_N"/>
</dbReference>
<dbReference type="SUPFAM" id="SSF56349">
    <property type="entry name" value="DNA breaking-rejoining enzymes"/>
    <property type="match status" value="1"/>
</dbReference>
<evidence type="ECO:0000256" key="5">
    <source>
        <dbReference type="SAM" id="MobiDB-lite"/>
    </source>
</evidence>
<evidence type="ECO:0000313" key="8">
    <source>
        <dbReference type="EMBL" id="APT91340.1"/>
    </source>
</evidence>
<dbReference type="InterPro" id="IPR013762">
    <property type="entry name" value="Integrase-like_cat_sf"/>
</dbReference>
<evidence type="ECO:0000256" key="3">
    <source>
        <dbReference type="ARBA" id="ARBA00023172"/>
    </source>
</evidence>
<accession>A0A1L7CZU4</accession>
<proteinExistence type="inferred from homology"/>
<protein>
    <recommendedName>
        <fullName evidence="10">Tyr recombinase domain-containing protein</fullName>
    </recommendedName>
</protein>
<keyword evidence="3" id="KW-0233">DNA recombination</keyword>
<dbReference type="Gene3D" id="1.10.150.130">
    <property type="match status" value="1"/>
</dbReference>